<sequence>MSRDITRDITHTECHYEIPILDQSDPNSQAFSSNTLPFRFQFSTIQIPNFIHSDVNSRLSRLQFSTNQIPILNHSDSYN</sequence>
<evidence type="ECO:0000313" key="2">
    <source>
        <dbReference type="Proteomes" id="UP001381693"/>
    </source>
</evidence>
<proteinExistence type="predicted"/>
<dbReference type="AlphaFoldDB" id="A0AAN8WT77"/>
<protein>
    <submittedName>
        <fullName evidence="1">Uncharacterized protein</fullName>
    </submittedName>
</protein>
<reference evidence="1 2" key="1">
    <citation type="submission" date="2023-11" db="EMBL/GenBank/DDBJ databases">
        <title>Halocaridina rubra genome assembly.</title>
        <authorList>
            <person name="Smith C."/>
        </authorList>
    </citation>
    <scope>NUCLEOTIDE SEQUENCE [LARGE SCALE GENOMIC DNA]</scope>
    <source>
        <strain evidence="1">EP-1</strain>
        <tissue evidence="1">Whole</tissue>
    </source>
</reference>
<dbReference type="Proteomes" id="UP001381693">
    <property type="component" value="Unassembled WGS sequence"/>
</dbReference>
<feature type="non-terminal residue" evidence="1">
    <location>
        <position position="79"/>
    </location>
</feature>
<evidence type="ECO:0000313" key="1">
    <source>
        <dbReference type="EMBL" id="KAK7071850.1"/>
    </source>
</evidence>
<dbReference type="EMBL" id="JAXCGZ010013881">
    <property type="protein sequence ID" value="KAK7071850.1"/>
    <property type="molecule type" value="Genomic_DNA"/>
</dbReference>
<comment type="caution">
    <text evidence="1">The sequence shown here is derived from an EMBL/GenBank/DDBJ whole genome shotgun (WGS) entry which is preliminary data.</text>
</comment>
<keyword evidence="2" id="KW-1185">Reference proteome</keyword>
<organism evidence="1 2">
    <name type="scientific">Halocaridina rubra</name>
    <name type="common">Hawaiian red shrimp</name>
    <dbReference type="NCBI Taxonomy" id="373956"/>
    <lineage>
        <taxon>Eukaryota</taxon>
        <taxon>Metazoa</taxon>
        <taxon>Ecdysozoa</taxon>
        <taxon>Arthropoda</taxon>
        <taxon>Crustacea</taxon>
        <taxon>Multicrustacea</taxon>
        <taxon>Malacostraca</taxon>
        <taxon>Eumalacostraca</taxon>
        <taxon>Eucarida</taxon>
        <taxon>Decapoda</taxon>
        <taxon>Pleocyemata</taxon>
        <taxon>Caridea</taxon>
        <taxon>Atyoidea</taxon>
        <taxon>Atyidae</taxon>
        <taxon>Halocaridina</taxon>
    </lineage>
</organism>
<gene>
    <name evidence="1" type="ORF">SK128_012593</name>
</gene>
<accession>A0AAN8WT77</accession>
<name>A0AAN8WT77_HALRR</name>